<dbReference type="InterPro" id="IPR023031">
    <property type="entry name" value="OPRT"/>
</dbReference>
<dbReference type="GO" id="GO:0004588">
    <property type="term" value="F:orotate phosphoribosyltransferase activity"/>
    <property type="evidence" value="ECO:0007669"/>
    <property type="project" value="UniProtKB-UniRule"/>
</dbReference>
<keyword evidence="6" id="KW-0460">Magnesium</keyword>
<dbReference type="NCBIfam" id="TIGR00336">
    <property type="entry name" value="pyrE"/>
    <property type="match status" value="1"/>
</dbReference>
<feature type="binding site" evidence="6">
    <location>
        <position position="107"/>
    </location>
    <ligand>
        <name>5-phospho-alpha-D-ribose 1-diphosphate</name>
        <dbReference type="ChEBI" id="CHEBI:58017"/>
        <note>ligand shared between dimeric partners</note>
    </ligand>
</feature>
<evidence type="ECO:0000313" key="8">
    <source>
        <dbReference type="EMBL" id="SHK46959.1"/>
    </source>
</evidence>
<dbReference type="AlphaFoldDB" id="A0A1M6SQN8"/>
<dbReference type="HAMAP" id="MF_01208">
    <property type="entry name" value="PyrE"/>
    <property type="match status" value="1"/>
</dbReference>
<evidence type="ECO:0000313" key="9">
    <source>
        <dbReference type="Proteomes" id="UP000184474"/>
    </source>
</evidence>
<evidence type="ECO:0000256" key="1">
    <source>
        <dbReference type="ARBA" id="ARBA00004889"/>
    </source>
</evidence>
<gene>
    <name evidence="6" type="primary">pyrE</name>
    <name evidence="8" type="ORF">SAMN04488028_105110</name>
</gene>
<dbReference type="UniPathway" id="UPA00070">
    <property type="reaction ID" value="UER00119"/>
</dbReference>
<comment type="catalytic activity">
    <reaction evidence="6">
        <text>orotidine 5'-phosphate + diphosphate = orotate + 5-phospho-alpha-D-ribose 1-diphosphate</text>
        <dbReference type="Rhea" id="RHEA:10380"/>
        <dbReference type="ChEBI" id="CHEBI:30839"/>
        <dbReference type="ChEBI" id="CHEBI:33019"/>
        <dbReference type="ChEBI" id="CHEBI:57538"/>
        <dbReference type="ChEBI" id="CHEBI:58017"/>
        <dbReference type="EC" id="2.4.2.10"/>
    </reaction>
</comment>
<dbReference type="Proteomes" id="UP000184474">
    <property type="component" value="Unassembled WGS sequence"/>
</dbReference>
<dbReference type="PANTHER" id="PTHR19278">
    <property type="entry name" value="OROTATE PHOSPHORIBOSYLTRANSFERASE"/>
    <property type="match status" value="1"/>
</dbReference>
<comment type="subunit">
    <text evidence="6">Homodimer.</text>
</comment>
<dbReference type="GO" id="GO:0000287">
    <property type="term" value="F:magnesium ion binding"/>
    <property type="evidence" value="ECO:0007669"/>
    <property type="project" value="UniProtKB-UniRule"/>
</dbReference>
<dbReference type="STRING" id="156994.SAMN04488028_105110"/>
<dbReference type="SUPFAM" id="SSF53271">
    <property type="entry name" value="PRTase-like"/>
    <property type="match status" value="1"/>
</dbReference>
<reference evidence="9" key="1">
    <citation type="submission" date="2016-11" db="EMBL/GenBank/DDBJ databases">
        <authorList>
            <person name="Varghese N."/>
            <person name="Submissions S."/>
        </authorList>
    </citation>
    <scope>NUCLEOTIDE SEQUENCE [LARGE SCALE GENOMIC DNA]</scope>
    <source>
        <strain evidence="9">DSM 26134</strain>
    </source>
</reference>
<evidence type="ECO:0000259" key="7">
    <source>
        <dbReference type="Pfam" id="PF00156"/>
    </source>
</evidence>
<dbReference type="EMBL" id="FRAA01000005">
    <property type="protein sequence ID" value="SHK46959.1"/>
    <property type="molecule type" value="Genomic_DNA"/>
</dbReference>
<keyword evidence="3 6" id="KW-0328">Glycosyltransferase</keyword>
<comment type="pathway">
    <text evidence="1 6">Pyrimidine metabolism; UMP biosynthesis via de novo pathway; UMP from orotate: step 1/2.</text>
</comment>
<dbReference type="RefSeq" id="WP_073123192.1">
    <property type="nucleotide sequence ID" value="NZ_FRAA01000005.1"/>
</dbReference>
<evidence type="ECO:0000256" key="5">
    <source>
        <dbReference type="ARBA" id="ARBA00022975"/>
    </source>
</evidence>
<proteinExistence type="inferred from homology"/>
<dbReference type="InterPro" id="IPR029057">
    <property type="entry name" value="PRTase-like"/>
</dbReference>
<evidence type="ECO:0000256" key="2">
    <source>
        <dbReference type="ARBA" id="ARBA00011971"/>
    </source>
</evidence>
<keyword evidence="5 6" id="KW-0665">Pyrimidine biosynthesis</keyword>
<feature type="binding site" evidence="6">
    <location>
        <position position="103"/>
    </location>
    <ligand>
        <name>5-phospho-alpha-D-ribose 1-diphosphate</name>
        <dbReference type="ChEBI" id="CHEBI:58017"/>
        <note>ligand shared between dimeric partners</note>
    </ligand>
</feature>
<dbReference type="Gene3D" id="3.40.50.2020">
    <property type="match status" value="1"/>
</dbReference>
<dbReference type="CDD" id="cd06223">
    <property type="entry name" value="PRTases_typeI"/>
    <property type="match status" value="1"/>
</dbReference>
<dbReference type="InterPro" id="IPR004467">
    <property type="entry name" value="Or_phspho_trans_dom"/>
</dbReference>
<organism evidence="8 9">
    <name type="scientific">Reichenbachiella agariperforans</name>
    <dbReference type="NCBI Taxonomy" id="156994"/>
    <lineage>
        <taxon>Bacteria</taxon>
        <taxon>Pseudomonadati</taxon>
        <taxon>Bacteroidota</taxon>
        <taxon>Cytophagia</taxon>
        <taxon>Cytophagales</taxon>
        <taxon>Reichenbachiellaceae</taxon>
        <taxon>Reichenbachiella</taxon>
    </lineage>
</organism>
<name>A0A1M6SQN8_REIAG</name>
<comment type="cofactor">
    <cofactor evidence="6">
        <name>Mg(2+)</name>
        <dbReference type="ChEBI" id="CHEBI:18420"/>
    </cofactor>
</comment>
<feature type="domain" description="Phosphoribosyltransferase" evidence="7">
    <location>
        <begin position="76"/>
        <end position="167"/>
    </location>
</feature>
<dbReference type="InterPro" id="IPR000836">
    <property type="entry name" value="PRTase_dom"/>
</dbReference>
<keyword evidence="4 6" id="KW-0808">Transferase</keyword>
<feature type="binding site" description="in other chain" evidence="6">
    <location>
        <begin position="129"/>
        <end position="137"/>
    </location>
    <ligand>
        <name>5-phospho-alpha-D-ribose 1-diphosphate</name>
        <dbReference type="ChEBI" id="CHEBI:58017"/>
        <note>ligand shared between dimeric partners</note>
    </ligand>
</feature>
<protein>
    <recommendedName>
        <fullName evidence="2 6">Orotate phosphoribosyltransferase</fullName>
        <shortName evidence="6">OPRT</shortName>
        <shortName evidence="6">OPRTase</shortName>
        <ecNumber evidence="2 6">2.4.2.10</ecNumber>
    </recommendedName>
</protein>
<evidence type="ECO:0000256" key="6">
    <source>
        <dbReference type="HAMAP-Rule" id="MF_01208"/>
    </source>
</evidence>
<dbReference type="PANTHER" id="PTHR19278:SF9">
    <property type="entry name" value="URIDINE 5'-MONOPHOSPHATE SYNTHASE"/>
    <property type="match status" value="1"/>
</dbReference>
<feature type="binding site" evidence="6">
    <location>
        <position position="133"/>
    </location>
    <ligand>
        <name>orotate</name>
        <dbReference type="ChEBI" id="CHEBI:30839"/>
    </ligand>
</feature>
<dbReference type="EC" id="2.4.2.10" evidence="2 6"/>
<evidence type="ECO:0000256" key="3">
    <source>
        <dbReference type="ARBA" id="ARBA00022676"/>
    </source>
</evidence>
<feature type="binding site" evidence="6">
    <location>
        <position position="109"/>
    </location>
    <ligand>
        <name>5-phospho-alpha-D-ribose 1-diphosphate</name>
        <dbReference type="ChEBI" id="CHEBI:58017"/>
        <note>ligand shared between dimeric partners</note>
    </ligand>
</feature>
<dbReference type="GO" id="GO:0019856">
    <property type="term" value="P:pyrimidine nucleobase biosynthetic process"/>
    <property type="evidence" value="ECO:0007669"/>
    <property type="project" value="TreeGrafter"/>
</dbReference>
<keyword evidence="9" id="KW-1185">Reference proteome</keyword>
<evidence type="ECO:0000256" key="4">
    <source>
        <dbReference type="ARBA" id="ARBA00022679"/>
    </source>
</evidence>
<comment type="similarity">
    <text evidence="6">Belongs to the purine/pyrimidine phosphoribosyltransferase family. PyrE subfamily.</text>
</comment>
<comment type="function">
    <text evidence="6">Catalyzes the transfer of a ribosyl phosphate group from 5-phosphoribose 1-diphosphate to orotate, leading to the formation of orotidine monophosphate (OMP).</text>
</comment>
<dbReference type="GO" id="GO:0044205">
    <property type="term" value="P:'de novo' UMP biosynthetic process"/>
    <property type="evidence" value="ECO:0007669"/>
    <property type="project" value="UniProtKB-UniRule"/>
</dbReference>
<sequence length="216" mass="24002">MSNQGNNVALRSRIASELLRIKAIKLSPNEPFKWSSGWNSPIYCDNRMTLSYPDLRTMIKNAFVQDIKLRYPEAEVIAGVATAGIPQGAIIAEAMNLPFIYVRDKAKSHGMTNRIEGRIQEGKNVVVIEDLISTGGSSIRAIEALREANMKVLGLGAIFTYGFPDADKNLSEAEVDYFTLSGYDVLLDIAKQENYIEEEAKASLEAWRKDPANWNA</sequence>
<accession>A0A1M6SQN8</accession>
<dbReference type="Pfam" id="PF00156">
    <property type="entry name" value="Pribosyltran"/>
    <property type="match status" value="1"/>
</dbReference>
<comment type="caution">
    <text evidence="6">Lacks conserved residue(s) required for the propagation of feature annotation.</text>
</comment>